<dbReference type="GO" id="GO:0009244">
    <property type="term" value="P:lipopolysaccharide core region biosynthetic process"/>
    <property type="evidence" value="ECO:0007669"/>
    <property type="project" value="TreeGrafter"/>
</dbReference>
<dbReference type="Gene3D" id="3.40.50.2000">
    <property type="entry name" value="Glycogen Phosphorylase B"/>
    <property type="match status" value="2"/>
</dbReference>
<organism evidence="3 4">
    <name type="scientific">Candidatus Desantisbacteria bacterium CG23_combo_of_CG06-09_8_20_14_all_40_23</name>
    <dbReference type="NCBI Taxonomy" id="1974550"/>
    <lineage>
        <taxon>Bacteria</taxon>
        <taxon>Candidatus Desantisiibacteriota</taxon>
    </lineage>
</organism>
<dbReference type="CDD" id="cd03789">
    <property type="entry name" value="GT9_LPS_heptosyltransferase"/>
    <property type="match status" value="1"/>
</dbReference>
<dbReference type="InterPro" id="IPR002201">
    <property type="entry name" value="Glyco_trans_9"/>
</dbReference>
<dbReference type="GO" id="GO:0008713">
    <property type="term" value="F:ADP-heptose-lipopolysaccharide heptosyltransferase activity"/>
    <property type="evidence" value="ECO:0007669"/>
    <property type="project" value="TreeGrafter"/>
</dbReference>
<evidence type="ECO:0000313" key="4">
    <source>
        <dbReference type="Proteomes" id="UP000231067"/>
    </source>
</evidence>
<reference evidence="3 4" key="1">
    <citation type="submission" date="2017-09" db="EMBL/GenBank/DDBJ databases">
        <title>Depth-based differentiation of microbial function through sediment-hosted aquifers and enrichment of novel symbionts in the deep terrestrial subsurface.</title>
        <authorList>
            <person name="Probst A.J."/>
            <person name="Ladd B."/>
            <person name="Jarett J.K."/>
            <person name="Geller-Mcgrath D.E."/>
            <person name="Sieber C.M."/>
            <person name="Emerson J.B."/>
            <person name="Anantharaman K."/>
            <person name="Thomas B.C."/>
            <person name="Malmstrom R."/>
            <person name="Stieglmeier M."/>
            <person name="Klingl A."/>
            <person name="Woyke T."/>
            <person name="Ryan C.M."/>
            <person name="Banfield J.F."/>
        </authorList>
    </citation>
    <scope>NUCLEOTIDE SEQUENCE [LARGE SCALE GENOMIC DNA]</scope>
    <source>
        <strain evidence="3">CG23_combo_of_CG06-09_8_20_14_all_40_23</strain>
    </source>
</reference>
<accession>A0A2H0A9B7</accession>
<proteinExistence type="predicted"/>
<protein>
    <recommendedName>
        <fullName evidence="5">Lipopolysaccharide heptosyltransferase II</fullName>
    </recommendedName>
</protein>
<name>A0A2H0A9B7_9BACT</name>
<dbReference type="EMBL" id="PCSH01000082">
    <property type="protein sequence ID" value="PIP41098.1"/>
    <property type="molecule type" value="Genomic_DNA"/>
</dbReference>
<evidence type="ECO:0000256" key="2">
    <source>
        <dbReference type="ARBA" id="ARBA00022679"/>
    </source>
</evidence>
<dbReference type="AlphaFoldDB" id="A0A2H0A9B7"/>
<dbReference type="Pfam" id="PF01075">
    <property type="entry name" value="Glyco_transf_9"/>
    <property type="match status" value="1"/>
</dbReference>
<dbReference type="Proteomes" id="UP000231067">
    <property type="component" value="Unassembled WGS sequence"/>
</dbReference>
<dbReference type="SUPFAM" id="SSF53756">
    <property type="entry name" value="UDP-Glycosyltransferase/glycogen phosphorylase"/>
    <property type="match status" value="1"/>
</dbReference>
<gene>
    <name evidence="3" type="ORF">COX18_04400</name>
</gene>
<keyword evidence="1" id="KW-0328">Glycosyltransferase</keyword>
<sequence>MNKLQSLKNFQPTNILCIQLRKIGDVLMTTPAVRALKVRFPDAKVSFLTEAPSDEIFRNNSFVDEILCYNRRYKLYEHIKFIQELRKKRFDIVIDFFCNPRSAQIAFLSGAKYRIGFNFRGRSVFYTHKISLSDVRETYSPFHKLALLAPLGIETKDCKLEFPCSAQDYQYAEQLIDKWKIAKNDFIIALCPASKHKEHVWPAENLAWVADNLIETYSAKILFICGPGEEEFINDVKHSMQRVDMTIMDDKIPTLSLAKLRALFEKINLYIGNDSGLAHIAISAGTPTVIVFGQSDPSNWMPPESMLHKFVEYDPGCKKNCNIKKCRQYRCVTDVDKKIYLCKIMELIEKLGLNRRDR</sequence>
<comment type="caution">
    <text evidence="3">The sequence shown here is derived from an EMBL/GenBank/DDBJ whole genome shotgun (WGS) entry which is preliminary data.</text>
</comment>
<keyword evidence="2" id="KW-0808">Transferase</keyword>
<dbReference type="PANTHER" id="PTHR30160">
    <property type="entry name" value="TETRAACYLDISACCHARIDE 4'-KINASE-RELATED"/>
    <property type="match status" value="1"/>
</dbReference>
<evidence type="ECO:0000313" key="3">
    <source>
        <dbReference type="EMBL" id="PIP41098.1"/>
    </source>
</evidence>
<evidence type="ECO:0008006" key="5">
    <source>
        <dbReference type="Google" id="ProtNLM"/>
    </source>
</evidence>
<evidence type="ECO:0000256" key="1">
    <source>
        <dbReference type="ARBA" id="ARBA00022676"/>
    </source>
</evidence>
<dbReference type="InterPro" id="IPR051199">
    <property type="entry name" value="LPS_LOS_Heptosyltrfase"/>
</dbReference>
<dbReference type="GO" id="GO:0005829">
    <property type="term" value="C:cytosol"/>
    <property type="evidence" value="ECO:0007669"/>
    <property type="project" value="TreeGrafter"/>
</dbReference>